<evidence type="ECO:0000256" key="2">
    <source>
        <dbReference type="SAM" id="Coils"/>
    </source>
</evidence>
<name>A0A9X8R8D3_9BACI</name>
<keyword evidence="5" id="KW-0238">DNA-binding</keyword>
<dbReference type="Pfam" id="PF17853">
    <property type="entry name" value="GGDEF_2"/>
    <property type="match status" value="1"/>
</dbReference>
<dbReference type="PANTHER" id="PTHR33744">
    <property type="entry name" value="CARBOHYDRATE DIACID REGULATOR"/>
    <property type="match status" value="1"/>
</dbReference>
<evidence type="ECO:0000259" key="3">
    <source>
        <dbReference type="Pfam" id="PF13556"/>
    </source>
</evidence>
<dbReference type="InterPro" id="IPR025736">
    <property type="entry name" value="PucR_C-HTH_dom"/>
</dbReference>
<dbReference type="InterPro" id="IPR051448">
    <property type="entry name" value="CdaR-like_regulators"/>
</dbReference>
<comment type="similarity">
    <text evidence="1">Belongs to the CdaR family.</text>
</comment>
<dbReference type="Gene3D" id="3.30.450.40">
    <property type="match status" value="1"/>
</dbReference>
<feature type="coiled-coil region" evidence="2">
    <location>
        <begin position="154"/>
        <end position="181"/>
    </location>
</feature>
<dbReference type="InterPro" id="IPR041522">
    <property type="entry name" value="CdaR_GGDEF"/>
</dbReference>
<dbReference type="InterPro" id="IPR029016">
    <property type="entry name" value="GAF-like_dom_sf"/>
</dbReference>
<feature type="domain" description="CdaR GGDEF-like" evidence="4">
    <location>
        <begin position="192"/>
        <end position="321"/>
    </location>
</feature>
<organism evidence="5 6">
    <name type="scientific">Peribacillus simplex</name>
    <dbReference type="NCBI Taxonomy" id="1478"/>
    <lineage>
        <taxon>Bacteria</taxon>
        <taxon>Bacillati</taxon>
        <taxon>Bacillota</taxon>
        <taxon>Bacilli</taxon>
        <taxon>Bacillales</taxon>
        <taxon>Bacillaceae</taxon>
        <taxon>Peribacillus</taxon>
    </lineage>
</organism>
<evidence type="ECO:0000256" key="1">
    <source>
        <dbReference type="ARBA" id="ARBA00006754"/>
    </source>
</evidence>
<keyword evidence="2" id="KW-0175">Coiled coil</keyword>
<dbReference type="InterPro" id="IPR042070">
    <property type="entry name" value="PucR_C-HTH_sf"/>
</dbReference>
<accession>A0A9X8R8D3</accession>
<dbReference type="Gene3D" id="1.10.10.2840">
    <property type="entry name" value="PucR C-terminal helix-turn-helix domain"/>
    <property type="match status" value="1"/>
</dbReference>
<dbReference type="Pfam" id="PF13556">
    <property type="entry name" value="HTH_30"/>
    <property type="match status" value="1"/>
</dbReference>
<evidence type="ECO:0000259" key="4">
    <source>
        <dbReference type="Pfam" id="PF17853"/>
    </source>
</evidence>
<dbReference type="GO" id="GO:0003677">
    <property type="term" value="F:DNA binding"/>
    <property type="evidence" value="ECO:0007669"/>
    <property type="project" value="UniProtKB-KW"/>
</dbReference>
<dbReference type="EMBL" id="FTMX01000002">
    <property type="protein sequence ID" value="SIR03115.1"/>
    <property type="molecule type" value="Genomic_DNA"/>
</dbReference>
<evidence type="ECO:0000313" key="6">
    <source>
        <dbReference type="Proteomes" id="UP000185829"/>
    </source>
</evidence>
<dbReference type="Proteomes" id="UP000185829">
    <property type="component" value="Unassembled WGS sequence"/>
</dbReference>
<evidence type="ECO:0000313" key="5">
    <source>
        <dbReference type="EMBL" id="SIR03115.1"/>
    </source>
</evidence>
<reference evidence="5 6" key="1">
    <citation type="submission" date="2017-01" db="EMBL/GenBank/DDBJ databases">
        <authorList>
            <person name="Varghese N."/>
            <person name="Submissions S."/>
        </authorList>
    </citation>
    <scope>NUCLEOTIDE SEQUENCE [LARGE SCALE GENOMIC DNA]</scope>
    <source>
        <strain evidence="5 6">RUG2-6</strain>
    </source>
</reference>
<dbReference type="SUPFAM" id="SSF55781">
    <property type="entry name" value="GAF domain-like"/>
    <property type="match status" value="1"/>
</dbReference>
<sequence length="441" mass="51328">MLINRKSFKIQGEGIFLARGKIKMKEFEKNRDIFKDLYGDMMEFADRISSVLGCPITIEDGNHRLLAYSTHDDTTDQARIMTIIGRRVPEKVINSLWKDGFIPALLKGDAPIKIGAINDVGLGNRVAVSIRKNNEVLGFIWALEVNEPFSEEDMKFLQFAAKEAKNQLQQLQLKKKRKEAGHQEFLWRMLTGHYQEESEIIENYKKFSIHVPVVFSILVFEFPKEINREVERYISYMLTTTQKINSSLFAIDHNKLILFAGGNQENSPSFTASIYEFIPFFILEMKRRFGVEHILGTAGNMYKNLMDVKSSYEEAQYTLKMKNIFPDDMKLILHYEELGMFQMIETLASNTQRRVHPSILKLKAYDMKNQTELLQTLTVYLEKDCNPNEASSNLHIHVNTLNYRLKRISEVGNIRLKDPIQKMSLFLNIKLNQYDEFHKKN</sequence>
<dbReference type="PANTHER" id="PTHR33744:SF1">
    <property type="entry name" value="DNA-BINDING TRANSCRIPTIONAL ACTIVATOR ADER"/>
    <property type="match status" value="1"/>
</dbReference>
<comment type="caution">
    <text evidence="5">The sequence shown here is derived from an EMBL/GenBank/DDBJ whole genome shotgun (WGS) entry which is preliminary data.</text>
</comment>
<protein>
    <submittedName>
        <fullName evidence="5">DNA-binding transcriptional regulator, PucR family</fullName>
    </submittedName>
</protein>
<proteinExistence type="inferred from homology"/>
<dbReference type="AlphaFoldDB" id="A0A9X8R8D3"/>
<gene>
    <name evidence="5" type="ORF">SAMN05878482_102813</name>
</gene>
<feature type="domain" description="PucR C-terminal helix-turn-helix" evidence="3">
    <location>
        <begin position="373"/>
        <end position="430"/>
    </location>
</feature>